<organism evidence="2">
    <name type="scientific">Selaginella moellendorffii</name>
    <name type="common">Spikemoss</name>
    <dbReference type="NCBI Taxonomy" id="88036"/>
    <lineage>
        <taxon>Eukaryota</taxon>
        <taxon>Viridiplantae</taxon>
        <taxon>Streptophyta</taxon>
        <taxon>Embryophyta</taxon>
        <taxon>Tracheophyta</taxon>
        <taxon>Lycopodiopsida</taxon>
        <taxon>Selaginellales</taxon>
        <taxon>Selaginellaceae</taxon>
        <taxon>Selaginella</taxon>
    </lineage>
</organism>
<evidence type="ECO:0000313" key="2">
    <source>
        <dbReference type="Proteomes" id="UP000001514"/>
    </source>
</evidence>
<dbReference type="InParanoid" id="D8SQW3"/>
<name>D8SQW3_SELML</name>
<keyword evidence="2" id="KW-1185">Reference proteome</keyword>
<gene>
    <name evidence="1" type="ORF">SELMODRAFT_424736</name>
</gene>
<dbReference type="HOGENOM" id="CLU_571621_0_0_1"/>
<dbReference type="Gramene" id="EFJ13238">
    <property type="protein sequence ID" value="EFJ13238"/>
    <property type="gene ID" value="SELMODRAFT_424736"/>
</dbReference>
<accession>D8SQW3</accession>
<dbReference type="KEGG" id="smo:SELMODRAFT_424736"/>
<sequence length="478" mass="53130">MRLETFKPYMAVQSANVAAVNETLFCSLKNTSLSPTFTRKQEDGANLLRYPRRTIFVQETASQSGDHDLAEELLSFFIEQYTSKVDDLIKYKLAQTREFNQGMPPPFGGMPSYSMPPYTRAAPRISPRLSPPRDGSNLGKVDVVVAEYRRPKITLMTFLLKSEDFPALGAPIIKEDEEIVSQYVRVVKETDLKSVGFHPRRSHCRGETQAVHCGQIRPKRNCKYQQRVCKGGESSASLGTSNPSGSISATLRAILKNAYSKQSGMKLTSTARWVESGDFNTPVTICSGVIILSVLLFQHILCPHEFSAVQVVNSVHSPTKLLAVAWRTSQYEIDFQGCKIEERVHGTMALDQKCRVVKETDLKSVFALKVDAGWVLFSNGEVGAGCGTNACSIPNCALLVERVHGCTGGETQAVHCGQIRAKGNRKYQQWKSVCRGGEFSIDWNIKPLRLQFRNSAGNFEECLFKTNWRGAEFGCQMG</sequence>
<evidence type="ECO:0000313" key="1">
    <source>
        <dbReference type="EMBL" id="EFJ13238.1"/>
    </source>
</evidence>
<proteinExistence type="predicted"/>
<dbReference type="eggNOG" id="ENOG502SUPW">
    <property type="taxonomic scope" value="Eukaryota"/>
</dbReference>
<reference evidence="1 2" key="1">
    <citation type="journal article" date="2011" name="Science">
        <title>The Selaginella genome identifies genetic changes associated with the evolution of vascular plants.</title>
        <authorList>
            <person name="Banks J.A."/>
            <person name="Nishiyama T."/>
            <person name="Hasebe M."/>
            <person name="Bowman J.L."/>
            <person name="Gribskov M."/>
            <person name="dePamphilis C."/>
            <person name="Albert V.A."/>
            <person name="Aono N."/>
            <person name="Aoyama T."/>
            <person name="Ambrose B.A."/>
            <person name="Ashton N.W."/>
            <person name="Axtell M.J."/>
            <person name="Barker E."/>
            <person name="Barker M.S."/>
            <person name="Bennetzen J.L."/>
            <person name="Bonawitz N.D."/>
            <person name="Chapple C."/>
            <person name="Cheng C."/>
            <person name="Correa L.G."/>
            <person name="Dacre M."/>
            <person name="DeBarry J."/>
            <person name="Dreyer I."/>
            <person name="Elias M."/>
            <person name="Engstrom E.M."/>
            <person name="Estelle M."/>
            <person name="Feng L."/>
            <person name="Finet C."/>
            <person name="Floyd S.K."/>
            <person name="Frommer W.B."/>
            <person name="Fujita T."/>
            <person name="Gramzow L."/>
            <person name="Gutensohn M."/>
            <person name="Harholt J."/>
            <person name="Hattori M."/>
            <person name="Heyl A."/>
            <person name="Hirai T."/>
            <person name="Hiwatashi Y."/>
            <person name="Ishikawa M."/>
            <person name="Iwata M."/>
            <person name="Karol K.G."/>
            <person name="Koehler B."/>
            <person name="Kolukisaoglu U."/>
            <person name="Kubo M."/>
            <person name="Kurata T."/>
            <person name="Lalonde S."/>
            <person name="Li K."/>
            <person name="Li Y."/>
            <person name="Litt A."/>
            <person name="Lyons E."/>
            <person name="Manning G."/>
            <person name="Maruyama T."/>
            <person name="Michael T.P."/>
            <person name="Mikami K."/>
            <person name="Miyazaki S."/>
            <person name="Morinaga S."/>
            <person name="Murata T."/>
            <person name="Mueller-Roeber B."/>
            <person name="Nelson D.R."/>
            <person name="Obara M."/>
            <person name="Oguri Y."/>
            <person name="Olmstead R.G."/>
            <person name="Onodera N."/>
            <person name="Petersen B.L."/>
            <person name="Pils B."/>
            <person name="Prigge M."/>
            <person name="Rensing S.A."/>
            <person name="Riano-Pachon D.M."/>
            <person name="Roberts A.W."/>
            <person name="Sato Y."/>
            <person name="Scheller H.V."/>
            <person name="Schulz B."/>
            <person name="Schulz C."/>
            <person name="Shakirov E.V."/>
            <person name="Shibagaki N."/>
            <person name="Shinohara N."/>
            <person name="Shippen D.E."/>
            <person name="Soerensen I."/>
            <person name="Sotooka R."/>
            <person name="Sugimoto N."/>
            <person name="Sugita M."/>
            <person name="Sumikawa N."/>
            <person name="Tanurdzic M."/>
            <person name="Theissen G."/>
            <person name="Ulvskov P."/>
            <person name="Wakazuki S."/>
            <person name="Weng J.K."/>
            <person name="Willats W.W."/>
            <person name="Wipf D."/>
            <person name="Wolf P.G."/>
            <person name="Yang L."/>
            <person name="Zimmer A.D."/>
            <person name="Zhu Q."/>
            <person name="Mitros T."/>
            <person name="Hellsten U."/>
            <person name="Loque D."/>
            <person name="Otillar R."/>
            <person name="Salamov A."/>
            <person name="Schmutz J."/>
            <person name="Shapiro H."/>
            <person name="Lindquist E."/>
            <person name="Lucas S."/>
            <person name="Rokhsar D."/>
            <person name="Grigoriev I.V."/>
        </authorList>
    </citation>
    <scope>NUCLEOTIDE SEQUENCE [LARGE SCALE GENOMIC DNA]</scope>
</reference>
<dbReference type="Proteomes" id="UP000001514">
    <property type="component" value="Unassembled WGS sequence"/>
</dbReference>
<protein>
    <submittedName>
        <fullName evidence="1">Uncharacterized protein</fullName>
    </submittedName>
</protein>
<dbReference type="AlphaFoldDB" id="D8SQW3"/>
<dbReference type="EMBL" id="GL377634">
    <property type="protein sequence ID" value="EFJ13238.1"/>
    <property type="molecule type" value="Genomic_DNA"/>
</dbReference>